<evidence type="ECO:0000256" key="1">
    <source>
        <dbReference type="SAM" id="Phobius"/>
    </source>
</evidence>
<proteinExistence type="predicted"/>
<evidence type="ECO:0000313" key="3">
    <source>
        <dbReference type="Proteomes" id="UP000002063"/>
    </source>
</evidence>
<dbReference type="STRING" id="579137.Metvu_1600"/>
<evidence type="ECO:0000313" key="2">
    <source>
        <dbReference type="EMBL" id="ACX73453.1"/>
    </source>
</evidence>
<dbReference type="EMBL" id="CP001787">
    <property type="protein sequence ID" value="ACX73453.1"/>
    <property type="molecule type" value="Genomic_DNA"/>
</dbReference>
<dbReference type="KEGG" id="mvu:Metvu_1600"/>
<gene>
    <name evidence="2" type="ordered locus">Metvu_1600</name>
</gene>
<dbReference type="HOGENOM" id="CLU_2217110_0_0_2"/>
<keyword evidence="1" id="KW-0472">Membrane</keyword>
<keyword evidence="1" id="KW-0812">Transmembrane</keyword>
<dbReference type="eggNOG" id="arCOG09658">
    <property type="taxonomic scope" value="Archaea"/>
</dbReference>
<dbReference type="AlphaFoldDB" id="C9RDS4"/>
<reference evidence="2" key="1">
    <citation type="submission" date="2009-10" db="EMBL/GenBank/DDBJ databases">
        <title>Complete sequence of chromosome of Methanocaldococcus vulcanius M7.</title>
        <authorList>
            <consortium name="US DOE Joint Genome Institute"/>
            <person name="Lucas S."/>
            <person name="Copeland A."/>
            <person name="Lapidus A."/>
            <person name="Glavina del Rio T."/>
            <person name="Dalin E."/>
            <person name="Tice H."/>
            <person name="Bruce D."/>
            <person name="Goodwin L."/>
            <person name="Pitluck S."/>
            <person name="Lcollab F.I."/>
            <person name="Brettin T."/>
            <person name="Detter J.C."/>
            <person name="Han C."/>
            <person name="Tapia R."/>
            <person name="Kuske C.R."/>
            <person name="Schmutz J."/>
            <person name="Larimer F."/>
            <person name="Land M."/>
            <person name="Hauser L."/>
            <person name="Kyrpides N."/>
            <person name="Ovchinikova G."/>
            <person name="Sieprawska-Lupa M."/>
            <person name="Whitman W.B."/>
            <person name="Woyke T."/>
        </authorList>
    </citation>
    <scope>NUCLEOTIDE SEQUENCE [LARGE SCALE GENOMIC DNA]</scope>
    <source>
        <strain evidence="2">M7</strain>
    </source>
</reference>
<dbReference type="Proteomes" id="UP000002063">
    <property type="component" value="Chromosome"/>
</dbReference>
<sequence length="106" mass="12587">MNIPMMDLIMIVITIIITIGSFLFMTYLIFKYLKIKKQVEVIREVSINLPKTLKSNMIKNSFLIILLLGFYFGNTVYCRRTYNISNIIYCNMLGRNISIHYYNERN</sequence>
<organism evidence="2 3">
    <name type="scientific">Methanocaldococcus vulcanius (strain ATCC 700851 / DSM 12094 / M7)</name>
    <name type="common">Methanococcus vulcanius</name>
    <dbReference type="NCBI Taxonomy" id="579137"/>
    <lineage>
        <taxon>Archaea</taxon>
        <taxon>Methanobacteriati</taxon>
        <taxon>Methanobacteriota</taxon>
        <taxon>Methanomada group</taxon>
        <taxon>Methanococci</taxon>
        <taxon>Methanococcales</taxon>
        <taxon>Methanocaldococcaceae</taxon>
        <taxon>Methanocaldococcus</taxon>
    </lineage>
</organism>
<keyword evidence="3" id="KW-1185">Reference proteome</keyword>
<accession>C9RDS4</accession>
<protein>
    <submittedName>
        <fullName evidence="2">Uncharacterized protein</fullName>
    </submittedName>
</protein>
<feature type="transmembrane region" description="Helical" evidence="1">
    <location>
        <begin position="6"/>
        <end position="30"/>
    </location>
</feature>
<name>C9RDS4_METVM</name>
<keyword evidence="1" id="KW-1133">Transmembrane helix</keyword>
<feature type="transmembrane region" description="Helical" evidence="1">
    <location>
        <begin position="60"/>
        <end position="77"/>
    </location>
</feature>